<comment type="similarity">
    <text evidence="1">Belongs to the oligoribonuclease family.</text>
</comment>
<dbReference type="PANTHER" id="PTHR11046:SF0">
    <property type="entry name" value="OLIGORIBONUCLEASE, MITOCHONDRIAL"/>
    <property type="match status" value="1"/>
</dbReference>
<dbReference type="GO" id="GO:0000467">
    <property type="term" value="P:exonucleolytic trimming to generate mature 3'-end of 5.8S rRNA from tricistronic rRNA transcript (SSU-rRNA, 5.8S rRNA, LSU-rRNA)"/>
    <property type="evidence" value="ECO:0007669"/>
    <property type="project" value="EnsemblFungi"/>
</dbReference>
<evidence type="ECO:0000256" key="4">
    <source>
        <dbReference type="ARBA" id="ARBA00022839"/>
    </source>
</evidence>
<dbReference type="InterPro" id="IPR013520">
    <property type="entry name" value="Ribonucl_H"/>
</dbReference>
<evidence type="ECO:0000313" key="7">
    <source>
        <dbReference type="Proteomes" id="UP000193920"/>
    </source>
</evidence>
<evidence type="ECO:0000259" key="5">
    <source>
        <dbReference type="SMART" id="SM00479"/>
    </source>
</evidence>
<keyword evidence="3" id="KW-0378">Hydrolase</keyword>
<evidence type="ECO:0000256" key="3">
    <source>
        <dbReference type="ARBA" id="ARBA00022801"/>
    </source>
</evidence>
<dbReference type="GO" id="GO:0005739">
    <property type="term" value="C:mitochondrion"/>
    <property type="evidence" value="ECO:0007669"/>
    <property type="project" value="EnsemblFungi"/>
</dbReference>
<name>A0A1Y2DPN9_9FUNG</name>
<protein>
    <submittedName>
        <fullName evidence="6">Oligoribonuclease, mitochondrial-like protein</fullName>
    </submittedName>
</protein>
<dbReference type="STRING" id="1754190.A0A1Y2DPN9"/>
<dbReference type="PANTHER" id="PTHR11046">
    <property type="entry name" value="OLIGORIBONUCLEASE, MITOCHONDRIAL"/>
    <property type="match status" value="1"/>
</dbReference>
<dbReference type="OrthoDB" id="270189at2759"/>
<dbReference type="InterPro" id="IPR036397">
    <property type="entry name" value="RNaseH_sf"/>
</dbReference>
<dbReference type="GO" id="GO:0000175">
    <property type="term" value="F:3'-5'-RNA exonuclease activity"/>
    <property type="evidence" value="ECO:0007669"/>
    <property type="project" value="EnsemblFungi"/>
</dbReference>
<keyword evidence="2" id="KW-0540">Nuclease</keyword>
<feature type="non-terminal residue" evidence="6">
    <location>
        <position position="187"/>
    </location>
</feature>
<dbReference type="SUPFAM" id="SSF53098">
    <property type="entry name" value="Ribonuclease H-like"/>
    <property type="match status" value="1"/>
</dbReference>
<dbReference type="Pfam" id="PF00929">
    <property type="entry name" value="RNase_T"/>
    <property type="match status" value="1"/>
</dbReference>
<organism evidence="6 7">
    <name type="scientific">Neocallimastix californiae</name>
    <dbReference type="NCBI Taxonomy" id="1754190"/>
    <lineage>
        <taxon>Eukaryota</taxon>
        <taxon>Fungi</taxon>
        <taxon>Fungi incertae sedis</taxon>
        <taxon>Chytridiomycota</taxon>
        <taxon>Chytridiomycota incertae sedis</taxon>
        <taxon>Neocallimastigomycetes</taxon>
        <taxon>Neocallimastigales</taxon>
        <taxon>Neocallimastigaceae</taxon>
        <taxon>Neocallimastix</taxon>
    </lineage>
</organism>
<dbReference type="GO" id="GO:0034475">
    <property type="term" value="P:U4 snRNA 3'-end processing"/>
    <property type="evidence" value="ECO:0007669"/>
    <property type="project" value="EnsemblFungi"/>
</dbReference>
<dbReference type="Proteomes" id="UP000193920">
    <property type="component" value="Unassembled WGS sequence"/>
</dbReference>
<dbReference type="GO" id="GO:0003676">
    <property type="term" value="F:nucleic acid binding"/>
    <property type="evidence" value="ECO:0007669"/>
    <property type="project" value="InterPro"/>
</dbReference>
<dbReference type="NCBIfam" id="NF003765">
    <property type="entry name" value="PRK05359.1"/>
    <property type="match status" value="1"/>
</dbReference>
<reference evidence="6 7" key="1">
    <citation type="submission" date="2016-08" db="EMBL/GenBank/DDBJ databases">
        <title>A Parts List for Fungal Cellulosomes Revealed by Comparative Genomics.</title>
        <authorList>
            <consortium name="DOE Joint Genome Institute"/>
            <person name="Haitjema C.H."/>
            <person name="Gilmore S.P."/>
            <person name="Henske J.K."/>
            <person name="Solomon K.V."/>
            <person name="De Groot R."/>
            <person name="Kuo A."/>
            <person name="Mondo S.J."/>
            <person name="Salamov A.A."/>
            <person name="Labutti K."/>
            <person name="Zhao Z."/>
            <person name="Chiniquy J."/>
            <person name="Barry K."/>
            <person name="Brewer H.M."/>
            <person name="Purvine S.O."/>
            <person name="Wright A.T."/>
            <person name="Boxma B."/>
            <person name="Van Alen T."/>
            <person name="Hackstein J.H."/>
            <person name="Baker S.E."/>
            <person name="Grigoriev I.V."/>
            <person name="O'Malley M.A."/>
        </authorList>
    </citation>
    <scope>NUCLEOTIDE SEQUENCE [LARGE SCALE GENOMIC DNA]</scope>
    <source>
        <strain evidence="6 7">G1</strain>
    </source>
</reference>
<dbReference type="InterPro" id="IPR022894">
    <property type="entry name" value="Oligoribonuclease"/>
</dbReference>
<sequence>MIKVLEEDLIVWIDCEMTGLDLGKDHIVEIACIVTDKDLKILDEAPDIVINYPEEVIKSMNEWSWEHHSQSGLVDAIRESKVSLEEADTIISEFIGKHFPKKGSAILAGNSVHVDKKFLEKDFPKTFEYFHYRIIDVSTIKELTRRWYPDVFAKLPTFQNLHRALDDIKGSINELNYYRDMIFKHKI</sequence>
<keyword evidence="7" id="KW-1185">Reference proteome</keyword>
<dbReference type="FunFam" id="3.30.420.10:FF:000003">
    <property type="entry name" value="Oligoribonuclease"/>
    <property type="match status" value="1"/>
</dbReference>
<evidence type="ECO:0000313" key="6">
    <source>
        <dbReference type="EMBL" id="ORY61139.1"/>
    </source>
</evidence>
<proteinExistence type="inferred from homology"/>
<dbReference type="AlphaFoldDB" id="A0A1Y2DPN9"/>
<keyword evidence="4" id="KW-0269">Exonuclease</keyword>
<evidence type="ECO:0000256" key="2">
    <source>
        <dbReference type="ARBA" id="ARBA00022722"/>
    </source>
</evidence>
<dbReference type="Gene3D" id="3.30.420.10">
    <property type="entry name" value="Ribonuclease H-like superfamily/Ribonuclease H"/>
    <property type="match status" value="1"/>
</dbReference>
<feature type="domain" description="Exonuclease" evidence="5">
    <location>
        <begin position="9"/>
        <end position="184"/>
    </location>
</feature>
<evidence type="ECO:0000256" key="1">
    <source>
        <dbReference type="ARBA" id="ARBA00009921"/>
    </source>
</evidence>
<dbReference type="CDD" id="cd06135">
    <property type="entry name" value="Orn"/>
    <property type="match status" value="1"/>
</dbReference>
<dbReference type="GO" id="GO:0034476">
    <property type="term" value="P:U5 snRNA 3'-end processing"/>
    <property type="evidence" value="ECO:0007669"/>
    <property type="project" value="EnsemblFungi"/>
</dbReference>
<gene>
    <name evidence="6" type="ORF">LY90DRAFT_408194</name>
</gene>
<dbReference type="SMART" id="SM00479">
    <property type="entry name" value="EXOIII"/>
    <property type="match status" value="1"/>
</dbReference>
<accession>A0A1Y2DPN9</accession>
<comment type="caution">
    <text evidence="6">The sequence shown here is derived from an EMBL/GenBank/DDBJ whole genome shotgun (WGS) entry which is preliminary data.</text>
</comment>
<dbReference type="InterPro" id="IPR012337">
    <property type="entry name" value="RNaseH-like_sf"/>
</dbReference>
<dbReference type="EMBL" id="MCOG01000060">
    <property type="protein sequence ID" value="ORY61139.1"/>
    <property type="molecule type" value="Genomic_DNA"/>
</dbReference>